<accession>A0ABU9K5J6</accession>
<gene>
    <name evidence="1" type="ORF">NST17_20725</name>
</gene>
<name>A0ABU9K5J6_9BACI</name>
<reference evidence="1 2" key="1">
    <citation type="submission" date="2024-03" db="EMBL/GenBank/DDBJ databases">
        <title>Bacilli Hybrid Assemblies.</title>
        <authorList>
            <person name="Kovac J."/>
        </authorList>
    </citation>
    <scope>NUCLEOTIDE SEQUENCE [LARGE SCALE GENOMIC DNA]</scope>
    <source>
        <strain evidence="1 2">FSL M8-0022</strain>
    </source>
</reference>
<sequence>MTDIRICSECHAEMKFGYVIENGLEYYCSEHCLEKNMTMEEFIEIYNNGNGDSYWTEW</sequence>
<keyword evidence="2" id="KW-1185">Reference proteome</keyword>
<evidence type="ECO:0000313" key="2">
    <source>
        <dbReference type="Proteomes" id="UP001459714"/>
    </source>
</evidence>
<dbReference type="Proteomes" id="UP001459714">
    <property type="component" value="Unassembled WGS sequence"/>
</dbReference>
<organism evidence="1 2">
    <name type="scientific">Caldifermentibacillus hisashii</name>
    <dbReference type="NCBI Taxonomy" id="996558"/>
    <lineage>
        <taxon>Bacteria</taxon>
        <taxon>Bacillati</taxon>
        <taxon>Bacillota</taxon>
        <taxon>Bacilli</taxon>
        <taxon>Bacillales</taxon>
        <taxon>Bacillaceae</taxon>
        <taxon>Caldifermentibacillus</taxon>
    </lineage>
</organism>
<proteinExistence type="predicted"/>
<protein>
    <submittedName>
        <fullName evidence="1">Uncharacterized protein</fullName>
    </submittedName>
</protein>
<comment type="caution">
    <text evidence="1">The sequence shown here is derived from an EMBL/GenBank/DDBJ whole genome shotgun (WGS) entry which is preliminary data.</text>
</comment>
<evidence type="ECO:0000313" key="1">
    <source>
        <dbReference type="EMBL" id="MEL3959581.1"/>
    </source>
</evidence>
<dbReference type="RefSeq" id="WP_342021188.1">
    <property type="nucleotide sequence ID" value="NZ_JBBYAK010000003.1"/>
</dbReference>
<dbReference type="EMBL" id="JBBYAK010000003">
    <property type="protein sequence ID" value="MEL3959581.1"/>
    <property type="molecule type" value="Genomic_DNA"/>
</dbReference>